<gene>
    <name evidence="9" type="primary">LOC117656607</name>
</gene>
<dbReference type="Pfam" id="PF13330">
    <property type="entry name" value="Mucin2_WxxW"/>
    <property type="match status" value="3"/>
</dbReference>
<feature type="compositionally biased region" description="Basic and acidic residues" evidence="5">
    <location>
        <begin position="124"/>
        <end position="136"/>
    </location>
</feature>
<keyword evidence="3 6" id="KW-0732">Signal</keyword>
<dbReference type="InterPro" id="IPR025155">
    <property type="entry name" value="WxxW_domain"/>
</dbReference>
<feature type="compositionally biased region" description="Pro residues" evidence="5">
    <location>
        <begin position="108"/>
        <end position="122"/>
    </location>
</feature>
<evidence type="ECO:0000313" key="8">
    <source>
        <dbReference type="Proteomes" id="UP001652622"/>
    </source>
</evidence>
<keyword evidence="8" id="KW-1185">Reference proteome</keyword>
<proteinExistence type="predicted"/>
<evidence type="ECO:0000256" key="1">
    <source>
        <dbReference type="ARBA" id="ARBA00004613"/>
    </source>
</evidence>
<evidence type="ECO:0000256" key="3">
    <source>
        <dbReference type="ARBA" id="ARBA00022729"/>
    </source>
</evidence>
<accession>A0ABM3YX72</accession>
<feature type="region of interest" description="Disordered" evidence="5">
    <location>
        <begin position="540"/>
        <end position="564"/>
    </location>
</feature>
<dbReference type="Proteomes" id="UP001652622">
    <property type="component" value="Unplaced"/>
</dbReference>
<evidence type="ECO:0000256" key="4">
    <source>
        <dbReference type="ARBA" id="ARBA00023180"/>
    </source>
</evidence>
<feature type="domain" description="WxxW" evidence="7">
    <location>
        <begin position="451"/>
        <end position="534"/>
    </location>
</feature>
<keyword evidence="4" id="KW-0325">Glycoprotein</keyword>
<feature type="chain" id="PRO_5046059982" evidence="6">
    <location>
        <begin position="31"/>
        <end position="679"/>
    </location>
</feature>
<feature type="region of interest" description="Disordered" evidence="5">
    <location>
        <begin position="33"/>
        <end position="280"/>
    </location>
</feature>
<evidence type="ECO:0000313" key="9">
    <source>
        <dbReference type="RefSeq" id="XP_060540723.1"/>
    </source>
</evidence>
<feature type="domain" description="WxxW" evidence="7">
    <location>
        <begin position="305"/>
        <end position="388"/>
    </location>
</feature>
<evidence type="ECO:0000256" key="5">
    <source>
        <dbReference type="SAM" id="MobiDB-lite"/>
    </source>
</evidence>
<evidence type="ECO:0000256" key="6">
    <source>
        <dbReference type="SAM" id="SignalP"/>
    </source>
</evidence>
<dbReference type="RefSeq" id="XP_060540723.1">
    <property type="nucleotide sequence ID" value="XM_060684740.1"/>
</dbReference>
<dbReference type="PANTHER" id="PTHR15031:SF4">
    <property type="entry name" value="CARTILAGE INTERMEDIATE LAYER PROTEIN 1"/>
    <property type="match status" value="1"/>
</dbReference>
<feature type="domain" description="WxxW" evidence="7">
    <location>
        <begin position="578"/>
        <end position="661"/>
    </location>
</feature>
<evidence type="ECO:0000256" key="2">
    <source>
        <dbReference type="ARBA" id="ARBA00022525"/>
    </source>
</evidence>
<dbReference type="GeneID" id="117656607"/>
<sequence length="679" mass="74604">MHESFHKVLEMKGLQTALLGILLTLSFSCAEDTKSPTNGPTHQVPIRPKTTFPAPKTPHPEPEGTTESFKGGPTPQVPVRPKTTLPKLKTPHPEPEETTESFNGGPTPQVPVRPKPTFPQPKTPHREPEETTENFKGEPTPQVPVRPKTTFPAPKTRQPQLEETTENFKGGPTPQVPVRPKTTFPAPKTRQPQLEETTENFKGGENGGDETAAPTPDSKVDKCPQGSTEEYDDLLGCKEEEEEEEEGGITFPPPTPDSDQILTKGPQKVEETPSTPEPMPVTPQTLIPTAQQQETSPVSKQVCYTRWFNEDNPDHAGDFELVADIMYRYPSEICSLPEKIEVQTLDGIPASATGQKFAVKQAIIGFICLNVMQGKGRGCRDYRVRFVCPQDFCSGGQETVTPSIPVSTLGQLQSSPEIPTKGAEDQTSPGPHPTEGQVQSTGQESSSVCRTIWFNQDNPFGEGDQELLVHLRKLNPQKICSVPLEIEVQTTDGIPASETGQRFAVNDPLVGFSCINAEQGKGQRCYDYQVRFTCPPSFCTGSQERSTPEPAPLTSLAPTSTLEQEQSTPQFPIQACKTQWINRDNSTGTGDYELVYYIQRELPKALCKNRLAIEVETVRGVPAYRTGQLFAWNDPINGFACIHADQGKSGLCHDYKVRFVCPHSFCSGGDQKDEKKGSP</sequence>
<feature type="compositionally biased region" description="Polar residues" evidence="5">
    <location>
        <begin position="407"/>
        <end position="417"/>
    </location>
</feature>
<feature type="signal peptide" evidence="6">
    <location>
        <begin position="1"/>
        <end position="30"/>
    </location>
</feature>
<evidence type="ECO:0000259" key="7">
    <source>
        <dbReference type="Pfam" id="PF13330"/>
    </source>
</evidence>
<feature type="compositionally biased region" description="Acidic residues" evidence="5">
    <location>
        <begin position="229"/>
        <end position="247"/>
    </location>
</feature>
<keyword evidence="2" id="KW-0964">Secreted</keyword>
<dbReference type="InterPro" id="IPR039675">
    <property type="entry name" value="CILP1/CILP2"/>
</dbReference>
<name>A0ABM3YX72_PANGU</name>
<dbReference type="PROSITE" id="PS51257">
    <property type="entry name" value="PROKAR_LIPOPROTEIN"/>
    <property type="match status" value="1"/>
</dbReference>
<comment type="subcellular location">
    <subcellularLocation>
        <location evidence="1">Secreted</location>
    </subcellularLocation>
</comment>
<protein>
    <submittedName>
        <fullName evidence="9">Mucin-2-like isoform X1</fullName>
    </submittedName>
</protein>
<reference evidence="9" key="1">
    <citation type="submission" date="2025-08" db="UniProtKB">
        <authorList>
            <consortium name="RefSeq"/>
        </authorList>
    </citation>
    <scope>IDENTIFICATION</scope>
    <source>
        <tissue evidence="9">Blood</tissue>
    </source>
</reference>
<organism evidence="8 9">
    <name type="scientific">Pantherophis guttatus</name>
    <name type="common">Corn snake</name>
    <name type="synonym">Elaphe guttata</name>
    <dbReference type="NCBI Taxonomy" id="94885"/>
    <lineage>
        <taxon>Eukaryota</taxon>
        <taxon>Metazoa</taxon>
        <taxon>Chordata</taxon>
        <taxon>Craniata</taxon>
        <taxon>Vertebrata</taxon>
        <taxon>Euteleostomi</taxon>
        <taxon>Lepidosauria</taxon>
        <taxon>Squamata</taxon>
        <taxon>Bifurcata</taxon>
        <taxon>Unidentata</taxon>
        <taxon>Episquamata</taxon>
        <taxon>Toxicofera</taxon>
        <taxon>Serpentes</taxon>
        <taxon>Colubroidea</taxon>
        <taxon>Colubridae</taxon>
        <taxon>Colubrinae</taxon>
        <taxon>Pantherophis</taxon>
    </lineage>
</organism>
<dbReference type="PANTHER" id="PTHR15031">
    <property type="entry name" value="CARTILAGE INTERMEDIATE LAYER PROTEIN CLIP"/>
    <property type="match status" value="1"/>
</dbReference>
<feature type="region of interest" description="Disordered" evidence="5">
    <location>
        <begin position="407"/>
        <end position="442"/>
    </location>
</feature>